<gene>
    <name evidence="10" type="ORF">I5Q09_22710</name>
    <name evidence="11" type="ORF">NCTC11842_01536</name>
</gene>
<dbReference type="EMBL" id="UAUF01000010">
    <property type="protein sequence ID" value="SPZ05015.1"/>
    <property type="molecule type" value="Genomic_DNA"/>
</dbReference>
<evidence type="ECO:0000313" key="10">
    <source>
        <dbReference type="EMBL" id="MBH3441497.1"/>
    </source>
</evidence>
<sequence length="419" mass="46774">MIFQCNHNGRLSWGVLAVTFMAVPRLAPALTLDEALRLAEHEAPSMSARRADIEAARSAAIPAGELPDPRLSLGLQNVPVEGQDRYSLNRDSMTMQMVGIMQEVSNRDKRRARVEAAQAEILQAEAEQQVERLSVRVETALAWIEARAIEQKLALFGNLYNENRLFGKAVQATIAGNAGMAADSVIPRQEAATLAEEEDELHRALTQARAALRRWVGPAADEPLSGNLPLWPVDTHHFKHNLRQHPNVAVFGPRTSVAEAEIQEAVAEKKPDWSWQVDYQHRGREYGDMVSLQVSFDLPLFTTSRQDPKIAAKRSQLIQLEAEREAILREHAQMLESDLAEYERLHNSLERSQKTFIPLAKEKVDVAMASYRAGKGDLAAVVEARRDLIQARLKLIDITQLQALTSARLHFAYGAHSND</sequence>
<dbReference type="SUPFAM" id="SSF56954">
    <property type="entry name" value="Outer membrane efflux proteins (OEP)"/>
    <property type="match status" value="1"/>
</dbReference>
<feature type="coiled-coil region" evidence="9">
    <location>
        <begin position="310"/>
        <end position="352"/>
    </location>
</feature>
<dbReference type="EMBL" id="JADTXM010000021">
    <property type="protein sequence ID" value="MBH3441497.1"/>
    <property type="molecule type" value="Genomic_DNA"/>
</dbReference>
<dbReference type="GO" id="GO:0016020">
    <property type="term" value="C:membrane"/>
    <property type="evidence" value="ECO:0007669"/>
    <property type="project" value="UniProtKB-SubCell"/>
</dbReference>
<evidence type="ECO:0000256" key="1">
    <source>
        <dbReference type="ARBA" id="ARBA00004442"/>
    </source>
</evidence>
<dbReference type="InterPro" id="IPR003423">
    <property type="entry name" value="OMP_efflux"/>
</dbReference>
<evidence type="ECO:0000256" key="5">
    <source>
        <dbReference type="ARBA" id="ARBA00023136"/>
    </source>
</evidence>
<comment type="similarity">
    <text evidence="2">Belongs to the outer membrane factor (OMF) (TC 1.B.17) family.</text>
</comment>
<dbReference type="Proteomes" id="UP000638986">
    <property type="component" value="Unassembled WGS sequence"/>
</dbReference>
<evidence type="ECO:0000256" key="2">
    <source>
        <dbReference type="ARBA" id="ARBA00007613"/>
    </source>
</evidence>
<keyword evidence="6" id="KW-0564">Palmitate</keyword>
<dbReference type="PANTHER" id="PTHR30203">
    <property type="entry name" value="OUTER MEMBRANE CATION EFFLUX PROTEIN"/>
    <property type="match status" value="1"/>
</dbReference>
<dbReference type="Proteomes" id="UP000250443">
    <property type="component" value="Unassembled WGS sequence"/>
</dbReference>
<evidence type="ECO:0000313" key="11">
    <source>
        <dbReference type="EMBL" id="SPZ05015.1"/>
    </source>
</evidence>
<keyword evidence="8" id="KW-0449">Lipoprotein</keyword>
<evidence type="ECO:0000313" key="13">
    <source>
        <dbReference type="Proteomes" id="UP000638986"/>
    </source>
</evidence>
<dbReference type="GO" id="GO:0015562">
    <property type="term" value="F:efflux transmembrane transporter activity"/>
    <property type="evidence" value="ECO:0007669"/>
    <property type="project" value="InterPro"/>
</dbReference>
<keyword evidence="4" id="KW-0812">Transmembrane</keyword>
<evidence type="ECO:0000256" key="9">
    <source>
        <dbReference type="SAM" id="Coils"/>
    </source>
</evidence>
<organism evidence="11 12">
    <name type="scientific">Pseudomonas luteola</name>
    <dbReference type="NCBI Taxonomy" id="47886"/>
    <lineage>
        <taxon>Bacteria</taxon>
        <taxon>Pseudomonadati</taxon>
        <taxon>Pseudomonadota</taxon>
        <taxon>Gammaproteobacteria</taxon>
        <taxon>Pseudomonadales</taxon>
        <taxon>Pseudomonadaceae</taxon>
        <taxon>Pseudomonas</taxon>
    </lineage>
</organism>
<dbReference type="RefSeq" id="WP_112297663.1">
    <property type="nucleotide sequence ID" value="NZ_JADTXM010000021.1"/>
</dbReference>
<keyword evidence="5" id="KW-0472">Membrane</keyword>
<protein>
    <submittedName>
        <fullName evidence="11">CzcC family heavy metal RND efflux outer membrane protein</fullName>
    </submittedName>
    <submittedName>
        <fullName evidence="10">TolC family protein</fullName>
    </submittedName>
</protein>
<keyword evidence="3" id="KW-1134">Transmembrane beta strand</keyword>
<evidence type="ECO:0000256" key="4">
    <source>
        <dbReference type="ARBA" id="ARBA00022692"/>
    </source>
</evidence>
<dbReference type="AlphaFoldDB" id="A0A2X2CYJ4"/>
<feature type="coiled-coil region" evidence="9">
    <location>
        <begin position="107"/>
        <end position="136"/>
    </location>
</feature>
<evidence type="ECO:0000256" key="3">
    <source>
        <dbReference type="ARBA" id="ARBA00022452"/>
    </source>
</evidence>
<keyword evidence="9" id="KW-0175">Coiled coil</keyword>
<evidence type="ECO:0000313" key="12">
    <source>
        <dbReference type="Proteomes" id="UP000250443"/>
    </source>
</evidence>
<evidence type="ECO:0000256" key="6">
    <source>
        <dbReference type="ARBA" id="ARBA00023139"/>
    </source>
</evidence>
<dbReference type="Pfam" id="PF02321">
    <property type="entry name" value="OEP"/>
    <property type="match status" value="1"/>
</dbReference>
<reference evidence="11 12" key="1">
    <citation type="submission" date="2018-06" db="EMBL/GenBank/DDBJ databases">
        <authorList>
            <consortium name="Pathogen Informatics"/>
            <person name="Doyle S."/>
        </authorList>
    </citation>
    <scope>NUCLEOTIDE SEQUENCE [LARGE SCALE GENOMIC DNA]</scope>
    <source>
        <strain evidence="11 12">NCTC11842</strain>
    </source>
</reference>
<name>A0A2X2CYJ4_PSELU</name>
<proteinExistence type="inferred from homology"/>
<evidence type="ECO:0000256" key="7">
    <source>
        <dbReference type="ARBA" id="ARBA00023237"/>
    </source>
</evidence>
<dbReference type="Gene3D" id="1.20.1600.10">
    <property type="entry name" value="Outer membrane efflux proteins (OEP)"/>
    <property type="match status" value="1"/>
</dbReference>
<keyword evidence="7" id="KW-0998">Cell outer membrane</keyword>
<evidence type="ECO:0000256" key="8">
    <source>
        <dbReference type="ARBA" id="ARBA00023288"/>
    </source>
</evidence>
<comment type="subcellular location">
    <subcellularLocation>
        <location evidence="1">Cell outer membrane</location>
    </subcellularLocation>
</comment>
<dbReference type="InterPro" id="IPR010131">
    <property type="entry name" value="MdtP/NodT-like"/>
</dbReference>
<reference evidence="10 13" key="2">
    <citation type="submission" date="2020-11" db="EMBL/GenBank/DDBJ databases">
        <title>Enhanced detection system for hospital associated transmission using whole genome sequencing surveillance.</title>
        <authorList>
            <person name="Harrison L.H."/>
            <person name="Van Tyne D."/>
            <person name="Marsh J.W."/>
            <person name="Griffith M.P."/>
            <person name="Snyder D.J."/>
            <person name="Cooper V.S."/>
            <person name="Mustapha M."/>
        </authorList>
    </citation>
    <scope>NUCLEOTIDE SEQUENCE [LARGE SCALE GENOMIC DNA]</scope>
    <source>
        <strain evidence="10 13">PSB00013</strain>
    </source>
</reference>
<accession>A0A2X2CYJ4</accession>